<organism evidence="2 3">
    <name type="scientific">Punica granatum</name>
    <name type="common">Pomegranate</name>
    <dbReference type="NCBI Taxonomy" id="22663"/>
    <lineage>
        <taxon>Eukaryota</taxon>
        <taxon>Viridiplantae</taxon>
        <taxon>Streptophyta</taxon>
        <taxon>Embryophyta</taxon>
        <taxon>Tracheophyta</taxon>
        <taxon>Spermatophyta</taxon>
        <taxon>Magnoliopsida</taxon>
        <taxon>eudicotyledons</taxon>
        <taxon>Gunneridae</taxon>
        <taxon>Pentapetalae</taxon>
        <taxon>rosids</taxon>
        <taxon>malvids</taxon>
        <taxon>Myrtales</taxon>
        <taxon>Lythraceae</taxon>
        <taxon>Punica</taxon>
    </lineage>
</organism>
<dbReference type="AlphaFoldDB" id="A0A2I0IM30"/>
<feature type="non-terminal residue" evidence="2">
    <location>
        <position position="231"/>
    </location>
</feature>
<feature type="compositionally biased region" description="Basic and acidic residues" evidence="1">
    <location>
        <begin position="95"/>
        <end position="111"/>
    </location>
</feature>
<protein>
    <submittedName>
        <fullName evidence="2">Uncharacterized protein</fullName>
    </submittedName>
</protein>
<keyword evidence="3" id="KW-1185">Reference proteome</keyword>
<reference evidence="2 3" key="1">
    <citation type="submission" date="2017-11" db="EMBL/GenBank/DDBJ databases">
        <title>De-novo sequencing of pomegranate (Punica granatum L.) genome.</title>
        <authorList>
            <person name="Akparov Z."/>
            <person name="Amiraslanov A."/>
            <person name="Hajiyeva S."/>
            <person name="Abbasov M."/>
            <person name="Kaur K."/>
            <person name="Hamwieh A."/>
            <person name="Solovyev V."/>
            <person name="Salamov A."/>
            <person name="Braich B."/>
            <person name="Kosarev P."/>
            <person name="Mahmoud A."/>
            <person name="Hajiyev E."/>
            <person name="Babayeva S."/>
            <person name="Izzatullayeva V."/>
            <person name="Mammadov A."/>
            <person name="Mammadov A."/>
            <person name="Sharifova S."/>
            <person name="Ojaghi J."/>
            <person name="Eynullazada K."/>
            <person name="Bayramov B."/>
            <person name="Abdulazimova A."/>
            <person name="Shahmuradov I."/>
        </authorList>
    </citation>
    <scope>NUCLEOTIDE SEQUENCE [LARGE SCALE GENOMIC DNA]</scope>
    <source>
        <strain evidence="3">cv. AG2017</strain>
        <tissue evidence="2">Leaf</tissue>
    </source>
</reference>
<name>A0A2I0IM30_PUNGR</name>
<feature type="compositionally biased region" description="Basic and acidic residues" evidence="1">
    <location>
        <begin position="32"/>
        <end position="48"/>
    </location>
</feature>
<sequence length="231" mass="25015">MLSNPKVAIGSTQSKTRGLGRFGGEVSTQSECWERPSPIRHEEAEKAGDALGPSPARQILEADQMGELMGQDPKGKDGKGPSNGDRLMEVQDTPDSGRAEKQAGQSLERRKANMGARGSDLIFKEVGDSMERQISYGDSEVNKEVTLRRSNRVFSLPKHLKDFIVHTACYKTPSPYSFTPSNSSGPAHIALSIVSLSPSHRQQSQVAAISDLHSVPCSPPPLHTAQLKVNE</sequence>
<dbReference type="EMBL" id="PGOL01002838">
    <property type="protein sequence ID" value="PKI44720.1"/>
    <property type="molecule type" value="Genomic_DNA"/>
</dbReference>
<proteinExistence type="predicted"/>
<gene>
    <name evidence="2" type="ORF">CRG98_034897</name>
</gene>
<evidence type="ECO:0000256" key="1">
    <source>
        <dbReference type="SAM" id="MobiDB-lite"/>
    </source>
</evidence>
<accession>A0A2I0IM30</accession>
<evidence type="ECO:0000313" key="2">
    <source>
        <dbReference type="EMBL" id="PKI44720.1"/>
    </source>
</evidence>
<dbReference type="Proteomes" id="UP000233551">
    <property type="component" value="Unassembled WGS sequence"/>
</dbReference>
<comment type="caution">
    <text evidence="2">The sequence shown here is derived from an EMBL/GenBank/DDBJ whole genome shotgun (WGS) entry which is preliminary data.</text>
</comment>
<evidence type="ECO:0000313" key="3">
    <source>
        <dbReference type="Proteomes" id="UP000233551"/>
    </source>
</evidence>
<feature type="region of interest" description="Disordered" evidence="1">
    <location>
        <begin position="1"/>
        <end position="114"/>
    </location>
</feature>